<evidence type="ECO:0000313" key="2">
    <source>
        <dbReference type="EMBL" id="BBA32318.1"/>
    </source>
</evidence>
<evidence type="ECO:0000256" key="1">
    <source>
        <dbReference type="SAM" id="SignalP"/>
    </source>
</evidence>
<reference evidence="2 3" key="1">
    <citation type="submission" date="2016-12" db="EMBL/GenBank/DDBJ databases">
        <title>Genome sequencing of Methylocaldum marinum.</title>
        <authorList>
            <person name="Takeuchi M."/>
            <person name="Kamagata Y."/>
            <person name="Hiraoka S."/>
            <person name="Oshima K."/>
            <person name="Hattori M."/>
            <person name="Iwasaki W."/>
        </authorList>
    </citation>
    <scope>NUCLEOTIDE SEQUENCE [LARGE SCALE GENOMIC DNA]</scope>
    <source>
        <strain evidence="2 3">S8</strain>
    </source>
</reference>
<organism evidence="2 3">
    <name type="scientific">Methylocaldum marinum</name>
    <dbReference type="NCBI Taxonomy" id="1432792"/>
    <lineage>
        <taxon>Bacteria</taxon>
        <taxon>Pseudomonadati</taxon>
        <taxon>Pseudomonadota</taxon>
        <taxon>Gammaproteobacteria</taxon>
        <taxon>Methylococcales</taxon>
        <taxon>Methylococcaceae</taxon>
        <taxon>Methylocaldum</taxon>
    </lineage>
</organism>
<keyword evidence="3" id="KW-1185">Reference proteome</keyword>
<accession>A0A286P3U6</accession>
<feature type="signal peptide" evidence="1">
    <location>
        <begin position="1"/>
        <end position="22"/>
    </location>
</feature>
<dbReference type="AlphaFoldDB" id="A0A286P3U6"/>
<protein>
    <recommendedName>
        <fullName evidence="4">PEP-CTERM protein-sorting domain-containing protein</fullName>
    </recommendedName>
</protein>
<dbReference type="KEGG" id="mmai:sS8_0350"/>
<sequence length="262" mass="27733">MNALKTLVAGIALALSAGVANAAIDDGNPGNQLNDAGDIHGELFLNVWNQAAGETFTFDTGWSYDAFVANPTSFTANFGSDANWANFAATGNPLVFSLGAMNSVGLGTTGARNYYVLSVDTLNPNFGSDATSTAVRGYMGLRIQDINQADLDVNLNNSTFSVSGEPGDYPNYWGSNVGSTHGSIDTDTEVGQWLAMYEVWTTGARATTKLNNRLLGYAFLDKDEGTLSFASQPPSTVPVPPAFWLMGSAMTALVGFSRRRHA</sequence>
<feature type="chain" id="PRO_5012855006" description="PEP-CTERM protein-sorting domain-containing protein" evidence="1">
    <location>
        <begin position="23"/>
        <end position="262"/>
    </location>
</feature>
<dbReference type="Proteomes" id="UP000266313">
    <property type="component" value="Chromosome"/>
</dbReference>
<evidence type="ECO:0000313" key="3">
    <source>
        <dbReference type="Proteomes" id="UP000266313"/>
    </source>
</evidence>
<evidence type="ECO:0008006" key="4">
    <source>
        <dbReference type="Google" id="ProtNLM"/>
    </source>
</evidence>
<name>A0A286P3U6_9GAMM</name>
<dbReference type="RefSeq" id="WP_119628133.1">
    <property type="nucleotide sequence ID" value="NZ_AP017928.1"/>
</dbReference>
<dbReference type="OrthoDB" id="5574020at2"/>
<dbReference type="EMBL" id="AP017928">
    <property type="protein sequence ID" value="BBA32318.1"/>
    <property type="molecule type" value="Genomic_DNA"/>
</dbReference>
<keyword evidence="1" id="KW-0732">Signal</keyword>
<gene>
    <name evidence="2" type="ORF">sS8_0350</name>
</gene>
<proteinExistence type="predicted"/>